<comment type="caution">
    <text evidence="3">The sequence shown here is derived from an EMBL/GenBank/DDBJ whole genome shotgun (WGS) entry which is preliminary data.</text>
</comment>
<dbReference type="InterPro" id="IPR045865">
    <property type="entry name" value="ACT-like_dom_sf"/>
</dbReference>
<feature type="domain" description="ACT" evidence="2">
    <location>
        <begin position="1"/>
        <end position="74"/>
    </location>
</feature>
<reference evidence="4" key="1">
    <citation type="journal article" date="2019" name="Int. J. Syst. Evol. Microbiol.">
        <title>The Global Catalogue of Microorganisms (GCM) 10K type strain sequencing project: providing services to taxonomists for standard genome sequencing and annotation.</title>
        <authorList>
            <consortium name="The Broad Institute Genomics Platform"/>
            <consortium name="The Broad Institute Genome Sequencing Center for Infectious Disease"/>
            <person name="Wu L."/>
            <person name="Ma J."/>
        </authorList>
    </citation>
    <scope>NUCLEOTIDE SEQUENCE [LARGE SCALE GENOMIC DNA]</scope>
    <source>
        <strain evidence="4">JCM 30846</strain>
    </source>
</reference>
<gene>
    <name evidence="3" type="ORF">GCM10023082_35940</name>
</gene>
<accession>A0ABP7FBH4</accession>
<dbReference type="InterPro" id="IPR000182">
    <property type="entry name" value="GNAT_dom"/>
</dbReference>
<keyword evidence="4" id="KW-1185">Reference proteome</keyword>
<dbReference type="Gene3D" id="3.40.630.30">
    <property type="match status" value="1"/>
</dbReference>
<proteinExistence type="predicted"/>
<evidence type="ECO:0000259" key="2">
    <source>
        <dbReference type="PROSITE" id="PS51671"/>
    </source>
</evidence>
<feature type="domain" description="N-acetyltransferase" evidence="1">
    <location>
        <begin position="197"/>
        <end position="344"/>
    </location>
</feature>
<evidence type="ECO:0000313" key="4">
    <source>
        <dbReference type="Proteomes" id="UP001499884"/>
    </source>
</evidence>
<sequence length="367" mass="38575">MRATVEDKPGSLAQLCAALAKCRIDILTLQTHPLATGTVDEFLLRAPAALHAEGLLRTVRRGGGGEAWAERADAHDLVDAPARALALAACTALDPAELPLALRSLLGRCSVRSVPAYSLTGAPSTETVPPEGVLDGTSMRLRDGTGGTLIAERPSLPFTPTEFARARALVALDARLGPRGARWQDAAVVLPASSGGITLRRVGEEAHAAAVALHGRCSEDTLRMRYHGPMGDADGYLGHLLSPRFGRTLGAYTPTGRLVGLGHLLWDGEEAEAALLVEDAWQRRGIGSALLTRLAVLAVRDGCTGLYAVTGRQNRAMVASMRGLGLPLDYQVEDGTVVITATLDPESVRALAPEGDAGLFEAGRPER</sequence>
<dbReference type="EMBL" id="BAABEP010000024">
    <property type="protein sequence ID" value="GAA3735657.1"/>
    <property type="molecule type" value="Genomic_DNA"/>
</dbReference>
<protein>
    <submittedName>
        <fullName evidence="3">GNAT family N-acetyltransferase</fullName>
    </submittedName>
</protein>
<dbReference type="SUPFAM" id="SSF55729">
    <property type="entry name" value="Acyl-CoA N-acyltransferases (Nat)"/>
    <property type="match status" value="1"/>
</dbReference>
<organism evidence="3 4">
    <name type="scientific">Streptomyces tremellae</name>
    <dbReference type="NCBI Taxonomy" id="1124239"/>
    <lineage>
        <taxon>Bacteria</taxon>
        <taxon>Bacillati</taxon>
        <taxon>Actinomycetota</taxon>
        <taxon>Actinomycetes</taxon>
        <taxon>Kitasatosporales</taxon>
        <taxon>Streptomycetaceae</taxon>
        <taxon>Streptomyces</taxon>
    </lineage>
</organism>
<dbReference type="Proteomes" id="UP001499884">
    <property type="component" value="Unassembled WGS sequence"/>
</dbReference>
<dbReference type="InterPro" id="IPR016181">
    <property type="entry name" value="Acyl_CoA_acyltransferase"/>
</dbReference>
<dbReference type="CDD" id="cd02116">
    <property type="entry name" value="ACT"/>
    <property type="match status" value="1"/>
</dbReference>
<dbReference type="SUPFAM" id="SSF55021">
    <property type="entry name" value="ACT-like"/>
    <property type="match status" value="1"/>
</dbReference>
<dbReference type="PROSITE" id="PS51671">
    <property type="entry name" value="ACT"/>
    <property type="match status" value="1"/>
</dbReference>
<evidence type="ECO:0000313" key="3">
    <source>
        <dbReference type="EMBL" id="GAA3735657.1"/>
    </source>
</evidence>
<name>A0ABP7FBH4_9ACTN</name>
<dbReference type="Pfam" id="PF00583">
    <property type="entry name" value="Acetyltransf_1"/>
    <property type="match status" value="1"/>
</dbReference>
<dbReference type="CDD" id="cd04301">
    <property type="entry name" value="NAT_SF"/>
    <property type="match status" value="1"/>
</dbReference>
<dbReference type="PROSITE" id="PS51186">
    <property type="entry name" value="GNAT"/>
    <property type="match status" value="1"/>
</dbReference>
<evidence type="ECO:0000259" key="1">
    <source>
        <dbReference type="PROSITE" id="PS51186"/>
    </source>
</evidence>
<dbReference type="InterPro" id="IPR002912">
    <property type="entry name" value="ACT_dom"/>
</dbReference>